<proteinExistence type="predicted"/>
<dbReference type="InterPro" id="IPR012577">
    <property type="entry name" value="NIPSNAP"/>
</dbReference>
<evidence type="ECO:0000259" key="1">
    <source>
        <dbReference type="Pfam" id="PF07978"/>
    </source>
</evidence>
<dbReference type="RefSeq" id="WP_182308952.1">
    <property type="nucleotide sequence ID" value="NZ_CP059897.1"/>
</dbReference>
<keyword evidence="3" id="KW-1185">Reference proteome</keyword>
<dbReference type="SUPFAM" id="SSF54909">
    <property type="entry name" value="Dimeric alpha+beta barrel"/>
    <property type="match status" value="1"/>
</dbReference>
<dbReference type="Proteomes" id="UP001595647">
    <property type="component" value="Unassembled WGS sequence"/>
</dbReference>
<dbReference type="EMBL" id="JBHRTG010000019">
    <property type="protein sequence ID" value="MFC3166264.1"/>
    <property type="molecule type" value="Genomic_DNA"/>
</dbReference>
<dbReference type="Pfam" id="PF07978">
    <property type="entry name" value="NIPSNAP"/>
    <property type="match status" value="1"/>
</dbReference>
<evidence type="ECO:0000313" key="2">
    <source>
        <dbReference type="EMBL" id="MFC3166264.1"/>
    </source>
</evidence>
<reference evidence="3" key="1">
    <citation type="journal article" date="2019" name="Int. J. Syst. Evol. Microbiol.">
        <title>The Global Catalogue of Microorganisms (GCM) 10K type strain sequencing project: providing services to taxonomists for standard genome sequencing and annotation.</title>
        <authorList>
            <consortium name="The Broad Institute Genomics Platform"/>
            <consortium name="The Broad Institute Genome Sequencing Center for Infectious Disease"/>
            <person name="Wu L."/>
            <person name="Ma J."/>
        </authorList>
    </citation>
    <scope>NUCLEOTIDE SEQUENCE [LARGE SCALE GENOMIC DNA]</scope>
    <source>
        <strain evidence="3">KCTC 52231</strain>
    </source>
</reference>
<gene>
    <name evidence="2" type="ORF">ACFOHV_23555</name>
</gene>
<dbReference type="InterPro" id="IPR011008">
    <property type="entry name" value="Dimeric_a/b-barrel"/>
</dbReference>
<name>A0ABV7IAE8_9HYPH</name>
<evidence type="ECO:0000313" key="3">
    <source>
        <dbReference type="Proteomes" id="UP001595647"/>
    </source>
</evidence>
<comment type="caution">
    <text evidence="2">The sequence shown here is derived from an EMBL/GenBank/DDBJ whole genome shotgun (WGS) entry which is preliminary data.</text>
</comment>
<organism evidence="2 3">
    <name type="scientific">Ciceribacter thiooxidans</name>
    <dbReference type="NCBI Taxonomy" id="1969821"/>
    <lineage>
        <taxon>Bacteria</taxon>
        <taxon>Pseudomonadati</taxon>
        <taxon>Pseudomonadota</taxon>
        <taxon>Alphaproteobacteria</taxon>
        <taxon>Hyphomicrobiales</taxon>
        <taxon>Rhizobiaceae</taxon>
        <taxon>Ciceribacter</taxon>
    </lineage>
</organism>
<protein>
    <submittedName>
        <fullName evidence="2">NIPSNAP family protein</fullName>
    </submittedName>
</protein>
<feature type="domain" description="NIPSNAP" evidence="1">
    <location>
        <begin position="3"/>
        <end position="105"/>
    </location>
</feature>
<sequence>MIYEQRVYSAIPGRLPDLLARFREHTLGIWKRLGIEPAGFWTTAIGPDSNQLTYFLRWESLAEREAKWSSFVTDDEWLAVRSASEANGPIVERIASSLLSPTDFSSVQ</sequence>
<dbReference type="Gene3D" id="3.30.70.100">
    <property type="match status" value="1"/>
</dbReference>
<accession>A0ABV7IAE8</accession>